<dbReference type="InterPro" id="IPR012340">
    <property type="entry name" value="NA-bd_OB-fold"/>
</dbReference>
<organism evidence="1 2">
    <name type="scientific">Hydnomerulius pinastri MD-312</name>
    <dbReference type="NCBI Taxonomy" id="994086"/>
    <lineage>
        <taxon>Eukaryota</taxon>
        <taxon>Fungi</taxon>
        <taxon>Dikarya</taxon>
        <taxon>Basidiomycota</taxon>
        <taxon>Agaricomycotina</taxon>
        <taxon>Agaricomycetes</taxon>
        <taxon>Agaricomycetidae</taxon>
        <taxon>Boletales</taxon>
        <taxon>Boletales incertae sedis</taxon>
        <taxon>Leucogyrophana</taxon>
    </lineage>
</organism>
<accession>A0A0C9VUR3</accession>
<name>A0A0C9VUR3_9AGAM</name>
<dbReference type="OrthoDB" id="372421at2759"/>
<protein>
    <submittedName>
        <fullName evidence="1">Uncharacterized protein</fullName>
    </submittedName>
</protein>
<dbReference type="HOGENOM" id="CLU_2320708_0_0_1"/>
<dbReference type="SUPFAM" id="SSF50249">
    <property type="entry name" value="Nucleic acid-binding proteins"/>
    <property type="match status" value="1"/>
</dbReference>
<keyword evidence="2" id="KW-1185">Reference proteome</keyword>
<evidence type="ECO:0000313" key="1">
    <source>
        <dbReference type="EMBL" id="KIJ61795.1"/>
    </source>
</evidence>
<evidence type="ECO:0000313" key="2">
    <source>
        <dbReference type="Proteomes" id="UP000053820"/>
    </source>
</evidence>
<dbReference type="AlphaFoldDB" id="A0A0C9VUR3"/>
<gene>
    <name evidence="1" type="ORF">HYDPIDRAFT_31118</name>
</gene>
<reference evidence="1 2" key="1">
    <citation type="submission" date="2014-04" db="EMBL/GenBank/DDBJ databases">
        <title>Evolutionary Origins and Diversification of the Mycorrhizal Mutualists.</title>
        <authorList>
            <consortium name="DOE Joint Genome Institute"/>
            <consortium name="Mycorrhizal Genomics Consortium"/>
            <person name="Kohler A."/>
            <person name="Kuo A."/>
            <person name="Nagy L.G."/>
            <person name="Floudas D."/>
            <person name="Copeland A."/>
            <person name="Barry K.W."/>
            <person name="Cichocki N."/>
            <person name="Veneault-Fourrey C."/>
            <person name="LaButti K."/>
            <person name="Lindquist E.A."/>
            <person name="Lipzen A."/>
            <person name="Lundell T."/>
            <person name="Morin E."/>
            <person name="Murat C."/>
            <person name="Riley R."/>
            <person name="Ohm R."/>
            <person name="Sun H."/>
            <person name="Tunlid A."/>
            <person name="Henrissat B."/>
            <person name="Grigoriev I.V."/>
            <person name="Hibbett D.S."/>
            <person name="Martin F."/>
        </authorList>
    </citation>
    <scope>NUCLEOTIDE SEQUENCE [LARGE SCALE GENOMIC DNA]</scope>
    <source>
        <strain evidence="1 2">MD-312</strain>
    </source>
</reference>
<dbReference type="Proteomes" id="UP000053820">
    <property type="component" value="Unassembled WGS sequence"/>
</dbReference>
<dbReference type="EMBL" id="KN839860">
    <property type="protein sequence ID" value="KIJ61795.1"/>
    <property type="molecule type" value="Genomic_DNA"/>
</dbReference>
<sequence length="99" mass="11029">MSAYLRTRLPRNIHPSTPMDNEASSRGTTVYLVDKRIACFLRFWGRISEPTEDTDIVSVRSTKSVVASKAVFEHEEAQMRQDDPCVVLPSSVGMIAVAT</sequence>
<proteinExistence type="predicted"/>